<dbReference type="EC" id="3.4.19.12" evidence="3"/>
<keyword evidence="6 10" id="KW-0378">Hydrolase</keyword>
<evidence type="ECO:0000256" key="3">
    <source>
        <dbReference type="ARBA" id="ARBA00012759"/>
    </source>
</evidence>
<evidence type="ECO:0000313" key="10">
    <source>
        <dbReference type="EMBL" id="KAK7202693.1"/>
    </source>
</evidence>
<feature type="region of interest" description="Disordered" evidence="8">
    <location>
        <begin position="89"/>
        <end position="140"/>
    </location>
</feature>
<dbReference type="Pfam" id="PF00443">
    <property type="entry name" value="UCH"/>
    <property type="match status" value="1"/>
</dbReference>
<comment type="caution">
    <text evidence="10">The sequence shown here is derived from an EMBL/GenBank/DDBJ whole genome shotgun (WGS) entry which is preliminary data.</text>
</comment>
<dbReference type="PROSITE" id="PS50235">
    <property type="entry name" value="USP_3"/>
    <property type="match status" value="1"/>
</dbReference>
<dbReference type="EMBL" id="JBBJBU010000016">
    <property type="protein sequence ID" value="KAK7202693.1"/>
    <property type="molecule type" value="Genomic_DNA"/>
</dbReference>
<organism evidence="10 11">
    <name type="scientific">Myxozyma melibiosi</name>
    <dbReference type="NCBI Taxonomy" id="54550"/>
    <lineage>
        <taxon>Eukaryota</taxon>
        <taxon>Fungi</taxon>
        <taxon>Dikarya</taxon>
        <taxon>Ascomycota</taxon>
        <taxon>Saccharomycotina</taxon>
        <taxon>Lipomycetes</taxon>
        <taxon>Lipomycetales</taxon>
        <taxon>Lipomycetaceae</taxon>
        <taxon>Myxozyma</taxon>
    </lineage>
</organism>
<evidence type="ECO:0000256" key="8">
    <source>
        <dbReference type="SAM" id="MobiDB-lite"/>
    </source>
</evidence>
<keyword evidence="4" id="KW-0645">Protease</keyword>
<reference evidence="10 11" key="1">
    <citation type="submission" date="2024-03" db="EMBL/GenBank/DDBJ databases">
        <title>Genome-scale model development and genomic sequencing of the oleaginous clade Lipomyces.</title>
        <authorList>
            <consortium name="Lawrence Berkeley National Laboratory"/>
            <person name="Czajka J.J."/>
            <person name="Han Y."/>
            <person name="Kim J."/>
            <person name="Mondo S.J."/>
            <person name="Hofstad B.A."/>
            <person name="Robles A."/>
            <person name="Haridas S."/>
            <person name="Riley R."/>
            <person name="LaButti K."/>
            <person name="Pangilinan J."/>
            <person name="Andreopoulos W."/>
            <person name="Lipzen A."/>
            <person name="Yan J."/>
            <person name="Wang M."/>
            <person name="Ng V."/>
            <person name="Grigoriev I.V."/>
            <person name="Spatafora J.W."/>
            <person name="Magnuson J.K."/>
            <person name="Baker S.E."/>
            <person name="Pomraning K.R."/>
        </authorList>
    </citation>
    <scope>NUCLEOTIDE SEQUENCE [LARGE SCALE GENOMIC DNA]</scope>
    <source>
        <strain evidence="10 11">Phaff 52-87</strain>
    </source>
</reference>
<feature type="compositionally biased region" description="Basic residues" evidence="8">
    <location>
        <begin position="791"/>
        <end position="807"/>
    </location>
</feature>
<feature type="compositionally biased region" description="Polar residues" evidence="8">
    <location>
        <begin position="130"/>
        <end position="140"/>
    </location>
</feature>
<dbReference type="SUPFAM" id="SSF54001">
    <property type="entry name" value="Cysteine proteinases"/>
    <property type="match status" value="1"/>
</dbReference>
<evidence type="ECO:0000256" key="5">
    <source>
        <dbReference type="ARBA" id="ARBA00022786"/>
    </source>
</evidence>
<feature type="compositionally biased region" description="Low complexity" evidence="8">
    <location>
        <begin position="98"/>
        <end position="129"/>
    </location>
</feature>
<feature type="region of interest" description="Disordered" evidence="8">
    <location>
        <begin position="755"/>
        <end position="825"/>
    </location>
</feature>
<dbReference type="InterPro" id="IPR001394">
    <property type="entry name" value="Peptidase_C19_UCH"/>
</dbReference>
<dbReference type="InterPro" id="IPR028889">
    <property type="entry name" value="USP"/>
</dbReference>
<comment type="similarity">
    <text evidence="2">Belongs to the peptidase C19 family.</text>
</comment>
<evidence type="ECO:0000256" key="4">
    <source>
        <dbReference type="ARBA" id="ARBA00022670"/>
    </source>
</evidence>
<keyword evidence="7" id="KW-0788">Thiol protease</keyword>
<dbReference type="RefSeq" id="XP_064765726.1">
    <property type="nucleotide sequence ID" value="XM_064909322.1"/>
</dbReference>
<evidence type="ECO:0000256" key="7">
    <source>
        <dbReference type="ARBA" id="ARBA00022807"/>
    </source>
</evidence>
<dbReference type="InterPro" id="IPR050164">
    <property type="entry name" value="Peptidase_C19"/>
</dbReference>
<sequence length="825" mass="90740">MFRLKRDRNREVKTAVGLDYYSQNGISIRWPELLDSSNKVVKGLAKLGIKATSDEAKLVLRSRYASGNIEKAIELFRYYEDASSGMVLDVQDAPSSTPSQGGSLSPSVSPSLTRSPVIAPAASPAPSESDSNTLSVSSGTATLTPSLSSFQLSPSLSHLSLESGEKNSLMPMKGADNLNNVTCYMDSLLFAMYARLDVFEPLLYKVQEDPAIRNLSTLIRLWVNLLRSGKLITTDITAQLRSAIADCGWPEAGKDLQQDASELFVFITEKLAMPLLTLKMDIAHGGKEVADDDHKFVNERVLHVPIGGSPSDPPLRLEACLEDYFSDSVVVRREIERRRSMSISSLSGKPSGARVEYAEVPEGRIKRSGTIDVRPEVFARGRLGESPSPSSPSLSRFRDFVPDFKGYSLGDESAVSLSSTISHETPIPPESLRSSSIVSALSIPSQRSASITTRPPAVSISSMVSSRRRSTIRTINNEISLPAWTFLQLLPFYTDSTPHTTSAEHFGHKRPVLPICLKRYSWTAAGKAVRNDRKILIPEVIEFPHFVADDEHPDGANDDTLSGKFRLVLESAVCHRGRSLDSGHYVSIVRDSLFRRRQKQMQQQNPDEVSADDASSMTSGPLSGDNWLLFDDMATPKIKSTTFHDAIDKEVPYLLFYRMVHIDEPIQIESKWSSLEPVTSVHSVPTDASSSDDEVIVIDSATEVGSDLTDSYNGLLVPNPSRADLDGRKGGSLGDDLLLTHARSESVMVGDLASRSSLAKERRLEKNRKQSVVSMPGGSTLDPAATDPAHHGHKYHRHRHRLHRRRLGKSESGDDFDEEERCVVS</sequence>
<comment type="catalytic activity">
    <reaction evidence="1">
        <text>Thiol-dependent hydrolysis of ester, thioester, amide, peptide and isopeptide bonds formed by the C-terminal Gly of ubiquitin (a 76-residue protein attached to proteins as an intracellular targeting signal).</text>
        <dbReference type="EC" id="3.4.19.12"/>
    </reaction>
</comment>
<keyword evidence="11" id="KW-1185">Reference proteome</keyword>
<evidence type="ECO:0000259" key="9">
    <source>
        <dbReference type="PROSITE" id="PS50235"/>
    </source>
</evidence>
<proteinExistence type="inferred from homology"/>
<protein>
    <recommendedName>
        <fullName evidence="3">ubiquitinyl hydrolase 1</fullName>
        <ecNumber evidence="3">3.4.19.12</ecNumber>
    </recommendedName>
</protein>
<feature type="domain" description="USP" evidence="9">
    <location>
        <begin position="173"/>
        <end position="660"/>
    </location>
</feature>
<dbReference type="PANTHER" id="PTHR24006">
    <property type="entry name" value="UBIQUITIN CARBOXYL-TERMINAL HYDROLASE"/>
    <property type="match status" value="1"/>
</dbReference>
<dbReference type="Proteomes" id="UP001498771">
    <property type="component" value="Unassembled WGS sequence"/>
</dbReference>
<dbReference type="InterPro" id="IPR038765">
    <property type="entry name" value="Papain-like_cys_pep_sf"/>
</dbReference>
<evidence type="ECO:0000256" key="1">
    <source>
        <dbReference type="ARBA" id="ARBA00000707"/>
    </source>
</evidence>
<feature type="region of interest" description="Disordered" evidence="8">
    <location>
        <begin position="596"/>
        <end position="619"/>
    </location>
</feature>
<feature type="compositionally biased region" description="Basic and acidic residues" evidence="8">
    <location>
        <begin position="758"/>
        <end position="768"/>
    </location>
</feature>
<dbReference type="GO" id="GO:0016787">
    <property type="term" value="F:hydrolase activity"/>
    <property type="evidence" value="ECO:0007669"/>
    <property type="project" value="UniProtKB-KW"/>
</dbReference>
<evidence type="ECO:0000256" key="2">
    <source>
        <dbReference type="ARBA" id="ARBA00009085"/>
    </source>
</evidence>
<evidence type="ECO:0000256" key="6">
    <source>
        <dbReference type="ARBA" id="ARBA00022801"/>
    </source>
</evidence>
<gene>
    <name evidence="10" type="ORF">BZA70DRAFT_100977</name>
</gene>
<keyword evidence="5" id="KW-0833">Ubl conjugation pathway</keyword>
<dbReference type="PANTHER" id="PTHR24006:SF722">
    <property type="entry name" value="UBIQUITIN CARBOXYL-TERMINAL HYDROLASE 48"/>
    <property type="match status" value="1"/>
</dbReference>
<evidence type="ECO:0000313" key="11">
    <source>
        <dbReference type="Proteomes" id="UP001498771"/>
    </source>
</evidence>
<feature type="compositionally biased region" description="Acidic residues" evidence="8">
    <location>
        <begin position="813"/>
        <end position="825"/>
    </location>
</feature>
<name>A0ABR1F0M2_9ASCO</name>
<accession>A0ABR1F0M2</accession>
<feature type="compositionally biased region" description="Polar residues" evidence="8">
    <location>
        <begin position="600"/>
        <end position="619"/>
    </location>
</feature>
<dbReference type="Gene3D" id="3.90.70.10">
    <property type="entry name" value="Cysteine proteinases"/>
    <property type="match status" value="2"/>
</dbReference>
<dbReference type="GeneID" id="90034834"/>